<dbReference type="InterPro" id="IPR050925">
    <property type="entry name" value="Rhomboid_protease_S54"/>
</dbReference>
<evidence type="ECO:0000256" key="8">
    <source>
        <dbReference type="SAM" id="Phobius"/>
    </source>
</evidence>
<dbReference type="OrthoDB" id="9813074at2"/>
<dbReference type="GO" id="GO:0006508">
    <property type="term" value="P:proteolysis"/>
    <property type="evidence" value="ECO:0007669"/>
    <property type="project" value="UniProtKB-KW"/>
</dbReference>
<evidence type="ECO:0000313" key="11">
    <source>
        <dbReference type="Proteomes" id="UP000219356"/>
    </source>
</evidence>
<feature type="transmembrane region" description="Helical" evidence="8">
    <location>
        <begin position="184"/>
        <end position="203"/>
    </location>
</feature>
<dbReference type="AlphaFoldDB" id="A0A285NN08"/>
<evidence type="ECO:0000256" key="7">
    <source>
        <dbReference type="PROSITE-ProRule" id="PRU00339"/>
    </source>
</evidence>
<dbReference type="SMART" id="SM00028">
    <property type="entry name" value="TPR"/>
    <property type="match status" value="2"/>
</dbReference>
<evidence type="ECO:0000259" key="9">
    <source>
        <dbReference type="Pfam" id="PF01694"/>
    </source>
</evidence>
<dbReference type="InterPro" id="IPR019734">
    <property type="entry name" value="TPR_rpt"/>
</dbReference>
<gene>
    <name evidence="10" type="ORF">SAMN05421503_1874</name>
</gene>
<feature type="repeat" description="TPR" evidence="7">
    <location>
        <begin position="434"/>
        <end position="467"/>
    </location>
</feature>
<evidence type="ECO:0000256" key="1">
    <source>
        <dbReference type="ARBA" id="ARBA00004141"/>
    </source>
</evidence>
<keyword evidence="11" id="KW-1185">Reference proteome</keyword>
<feature type="transmembrane region" description="Helical" evidence="8">
    <location>
        <begin position="292"/>
        <end position="312"/>
    </location>
</feature>
<feature type="transmembrane region" description="Helical" evidence="8">
    <location>
        <begin position="344"/>
        <end position="361"/>
    </location>
</feature>
<sequence>MTYNEETAYYRMINHLIAAHDFTFVRANEDLRVCWLERKRNGIVQMVRLTSRTFAWANHLKRDILKAASDIQQMTKGIFAKKVQIHNVYFGDQGPADEWSKLKKPMIIKSRRPIPMQTYYLDRDTYQSEMEKLFRHLKLSDSVSLVSDEERSDEKLEMEKSRLRSLLVQQQQADQAVFHRKKPLLVYVFIGISLLLFLIEVLLGGSTNSAVLIDLGAKYNPLILAENQWWRIITSMFLHIGALHLMTNMLSLYYLGTLTEQVFGHRRFFFVYLLGGIIGGLASFAFSQNLSAGASGAIFGLFGALLYFGTVYPKLFWRTIGNGLIVILLINLVISFAASHVIDVYAHLGGLIGGFASAMLVGMPGKKSLTARVGGALLSLVLIAGLLVYGLLGPVNTALHEGLKAEAAYKQDDYQMVIQHATGALDKGGSDAARLPLFYRGLAYSQTGELEKAIQDYDRLVRLTPEDPAVHYNLARILQINGQEEESLRHAKRAAELDSSNKQYQQLVQELSQ</sequence>
<proteinExistence type="inferred from homology"/>
<feature type="domain" description="Peptidase S54 rhomboid" evidence="9">
    <location>
        <begin position="227"/>
        <end position="361"/>
    </location>
</feature>
<keyword evidence="10" id="KW-0645">Protease</keyword>
<feature type="transmembrane region" description="Helical" evidence="8">
    <location>
        <begin position="268"/>
        <end position="286"/>
    </location>
</feature>
<dbReference type="InterPro" id="IPR022764">
    <property type="entry name" value="Peptidase_S54_rhomboid_dom"/>
</dbReference>
<dbReference type="Gene3D" id="1.20.1540.10">
    <property type="entry name" value="Rhomboid-like"/>
    <property type="match status" value="1"/>
</dbReference>
<keyword evidence="6 8" id="KW-0472">Membrane</keyword>
<comment type="subcellular location">
    <subcellularLocation>
        <location evidence="1">Membrane</location>
        <topology evidence="1">Multi-pass membrane protein</topology>
    </subcellularLocation>
</comment>
<dbReference type="InterPro" id="IPR035952">
    <property type="entry name" value="Rhomboid-like_sf"/>
</dbReference>
<keyword evidence="4" id="KW-0378">Hydrolase</keyword>
<evidence type="ECO:0000256" key="3">
    <source>
        <dbReference type="ARBA" id="ARBA00022692"/>
    </source>
</evidence>
<keyword evidence="7" id="KW-0802">TPR repeat</keyword>
<evidence type="ECO:0000256" key="4">
    <source>
        <dbReference type="ARBA" id="ARBA00022801"/>
    </source>
</evidence>
<dbReference type="SUPFAM" id="SSF48452">
    <property type="entry name" value="TPR-like"/>
    <property type="match status" value="1"/>
</dbReference>
<evidence type="ECO:0000256" key="2">
    <source>
        <dbReference type="ARBA" id="ARBA00009045"/>
    </source>
</evidence>
<dbReference type="Proteomes" id="UP000219356">
    <property type="component" value="Unassembled WGS sequence"/>
</dbReference>
<dbReference type="Pfam" id="PF01694">
    <property type="entry name" value="Rhomboid"/>
    <property type="match status" value="1"/>
</dbReference>
<dbReference type="SUPFAM" id="SSF144091">
    <property type="entry name" value="Rhomboid-like"/>
    <property type="match status" value="1"/>
</dbReference>
<evidence type="ECO:0000313" key="10">
    <source>
        <dbReference type="EMBL" id="SNZ10829.1"/>
    </source>
</evidence>
<feature type="transmembrane region" description="Helical" evidence="8">
    <location>
        <begin position="229"/>
        <end position="256"/>
    </location>
</feature>
<dbReference type="RefSeq" id="WP_097041439.1">
    <property type="nucleotide sequence ID" value="NZ_OBEK01000002.1"/>
</dbReference>
<evidence type="ECO:0000256" key="5">
    <source>
        <dbReference type="ARBA" id="ARBA00022989"/>
    </source>
</evidence>
<dbReference type="PANTHER" id="PTHR43731:SF14">
    <property type="entry name" value="PRESENILIN-ASSOCIATED RHOMBOID-LIKE PROTEIN, MITOCHONDRIAL"/>
    <property type="match status" value="1"/>
</dbReference>
<protein>
    <submittedName>
        <fullName evidence="10">Rhomboid protease GluP</fullName>
    </submittedName>
</protein>
<dbReference type="GO" id="GO:0004252">
    <property type="term" value="F:serine-type endopeptidase activity"/>
    <property type="evidence" value="ECO:0007669"/>
    <property type="project" value="InterPro"/>
</dbReference>
<evidence type="ECO:0000256" key="6">
    <source>
        <dbReference type="ARBA" id="ARBA00023136"/>
    </source>
</evidence>
<reference evidence="11" key="1">
    <citation type="submission" date="2017-09" db="EMBL/GenBank/DDBJ databases">
        <authorList>
            <person name="Varghese N."/>
            <person name="Submissions S."/>
        </authorList>
    </citation>
    <scope>NUCLEOTIDE SEQUENCE [LARGE SCALE GENOMIC DNA]</scope>
    <source>
        <strain evidence="11">CGMCC 1.8913</strain>
    </source>
</reference>
<keyword evidence="3 8" id="KW-0812">Transmembrane</keyword>
<dbReference type="EMBL" id="OBEK01000002">
    <property type="protein sequence ID" value="SNZ10829.1"/>
    <property type="molecule type" value="Genomic_DNA"/>
</dbReference>
<dbReference type="PROSITE" id="PS50005">
    <property type="entry name" value="TPR"/>
    <property type="match status" value="1"/>
</dbReference>
<dbReference type="Gene3D" id="1.25.40.10">
    <property type="entry name" value="Tetratricopeptide repeat domain"/>
    <property type="match status" value="1"/>
</dbReference>
<dbReference type="Pfam" id="PF13414">
    <property type="entry name" value="TPR_11"/>
    <property type="match status" value="1"/>
</dbReference>
<name>A0A285NN08_9BACI</name>
<feature type="transmembrane region" description="Helical" evidence="8">
    <location>
        <begin position="319"/>
        <end position="338"/>
    </location>
</feature>
<accession>A0A285NN08</accession>
<keyword evidence="5 8" id="KW-1133">Transmembrane helix</keyword>
<feature type="transmembrane region" description="Helical" evidence="8">
    <location>
        <begin position="373"/>
        <end position="392"/>
    </location>
</feature>
<organism evidence="10 11">
    <name type="scientific">Terribacillus aidingensis</name>
    <dbReference type="NCBI Taxonomy" id="586416"/>
    <lineage>
        <taxon>Bacteria</taxon>
        <taxon>Bacillati</taxon>
        <taxon>Bacillota</taxon>
        <taxon>Bacilli</taxon>
        <taxon>Bacillales</taxon>
        <taxon>Bacillaceae</taxon>
        <taxon>Terribacillus</taxon>
    </lineage>
</organism>
<dbReference type="PANTHER" id="PTHR43731">
    <property type="entry name" value="RHOMBOID PROTEASE"/>
    <property type="match status" value="1"/>
</dbReference>
<dbReference type="GO" id="GO:0016020">
    <property type="term" value="C:membrane"/>
    <property type="evidence" value="ECO:0007669"/>
    <property type="project" value="UniProtKB-SubCell"/>
</dbReference>
<comment type="similarity">
    <text evidence="2">Belongs to the peptidase S54 family.</text>
</comment>
<dbReference type="InterPro" id="IPR011990">
    <property type="entry name" value="TPR-like_helical_dom_sf"/>
</dbReference>